<feature type="chain" id="PRO_5014003180" description="Aspartate 1-decarboxylase alpha chain" evidence="9 13">
    <location>
        <begin position="29"/>
        <end position="124"/>
    </location>
</feature>
<dbReference type="Proteomes" id="UP000028878">
    <property type="component" value="Unassembled WGS sequence"/>
</dbReference>
<evidence type="ECO:0000256" key="9">
    <source>
        <dbReference type="HAMAP-Rule" id="MF_00446"/>
    </source>
</evidence>
<dbReference type="GO" id="GO:0004068">
    <property type="term" value="F:aspartate 1-decarboxylase activity"/>
    <property type="evidence" value="ECO:0007669"/>
    <property type="project" value="UniProtKB-UniRule"/>
</dbReference>
<keyword evidence="7 9" id="KW-0704">Schiff base</keyword>
<comment type="function">
    <text evidence="9">Catalyzes the pyruvoyl-dependent decarboxylation of aspartate to produce beta-alanine.</text>
</comment>
<keyword evidence="1 9" id="KW-0963">Cytoplasm</keyword>
<evidence type="ECO:0000256" key="1">
    <source>
        <dbReference type="ARBA" id="ARBA00022490"/>
    </source>
</evidence>
<dbReference type="UniPathway" id="UPA00028">
    <property type="reaction ID" value="UER00002"/>
</dbReference>
<keyword evidence="3 9" id="KW-0210">Decarboxylase</keyword>
<keyword evidence="2 9" id="KW-0566">Pantothenate biosynthesis</keyword>
<dbReference type="PIRSF" id="PIRSF006246">
    <property type="entry name" value="Asp_decarbox"/>
    <property type="match status" value="1"/>
</dbReference>
<comment type="cofactor">
    <cofactor evidence="9 10">
        <name>pyruvate</name>
        <dbReference type="ChEBI" id="CHEBI:15361"/>
    </cofactor>
    <text evidence="9 10">Binds 1 pyruvoyl group covalently per subunit.</text>
</comment>
<dbReference type="InterPro" id="IPR009010">
    <property type="entry name" value="Asp_de-COase-like_dom_sf"/>
</dbReference>
<evidence type="ECO:0000313" key="15">
    <source>
        <dbReference type="Proteomes" id="UP000028878"/>
    </source>
</evidence>
<keyword evidence="6 9" id="KW-0456">Lyase</keyword>
<evidence type="ECO:0000256" key="11">
    <source>
        <dbReference type="PIRSR" id="PIRSR006246-2"/>
    </source>
</evidence>
<evidence type="ECO:0000256" key="12">
    <source>
        <dbReference type="PIRSR" id="PIRSR006246-3"/>
    </source>
</evidence>
<dbReference type="NCBIfam" id="TIGR00223">
    <property type="entry name" value="panD"/>
    <property type="match status" value="1"/>
</dbReference>
<keyword evidence="4 9" id="KW-0068">Autocatalytic cleavage</keyword>
<dbReference type="HAMAP" id="MF_00446">
    <property type="entry name" value="PanD"/>
    <property type="match status" value="1"/>
</dbReference>
<dbReference type="PANTHER" id="PTHR21012">
    <property type="entry name" value="ASPARTATE 1-DECARBOXYLASE"/>
    <property type="match status" value="1"/>
</dbReference>
<dbReference type="GO" id="GO:0006523">
    <property type="term" value="P:alanine biosynthetic process"/>
    <property type="evidence" value="ECO:0007669"/>
    <property type="project" value="InterPro"/>
</dbReference>
<dbReference type="PANTHER" id="PTHR21012:SF0">
    <property type="entry name" value="ASPARTATE 1-DECARBOXYLASE"/>
    <property type="match status" value="1"/>
</dbReference>
<dbReference type="RefSeq" id="WP_009516299.1">
    <property type="nucleotide sequence ID" value="NZ_CCAE010000036.1"/>
</dbReference>
<accession>A0A1L1PGC1</accession>
<name>A0A1L1PGC1_HYDIT</name>
<dbReference type="AlphaFoldDB" id="A0A1L1PGC1"/>
<feature type="active site" description="Schiff-base intermediate with substrate; via pyruvic acid" evidence="9 10">
    <location>
        <position position="29"/>
    </location>
</feature>
<evidence type="ECO:0000256" key="8">
    <source>
        <dbReference type="ARBA" id="ARBA00023317"/>
    </source>
</evidence>
<feature type="modified residue" description="Pyruvic acid (Ser)" evidence="9 12">
    <location>
        <position position="29"/>
    </location>
</feature>
<comment type="subunit">
    <text evidence="9">Heterooctamer of four alpha and four beta subunits.</text>
</comment>
<proteinExistence type="inferred from homology"/>
<keyword evidence="15" id="KW-1185">Reference proteome</keyword>
<evidence type="ECO:0000256" key="6">
    <source>
        <dbReference type="ARBA" id="ARBA00023239"/>
    </source>
</evidence>
<dbReference type="InterPro" id="IPR003190">
    <property type="entry name" value="Asp_decarbox"/>
</dbReference>
<feature type="chain" id="PRO_5014003179" description="Aspartate 1-decarboxylase beta chain" evidence="9 13">
    <location>
        <begin position="1"/>
        <end position="28"/>
    </location>
</feature>
<reference evidence="15" key="1">
    <citation type="submission" date="2014-02" db="EMBL/GenBank/DDBJ databases">
        <authorList>
            <person name="Gan H."/>
        </authorList>
    </citation>
    <scope>NUCLEOTIDE SEQUENCE [LARGE SCALE GENOMIC DNA]</scope>
    <source>
        <strain evidence="15">S1</strain>
    </source>
</reference>
<dbReference type="SUPFAM" id="SSF50692">
    <property type="entry name" value="ADC-like"/>
    <property type="match status" value="1"/>
</dbReference>
<dbReference type="EC" id="4.1.1.11" evidence="9"/>
<gene>
    <name evidence="9 14" type="primary">panD</name>
    <name evidence="14" type="ORF">BN948_03559</name>
</gene>
<feature type="binding site" evidence="9 11">
    <location>
        <begin position="77"/>
        <end position="79"/>
    </location>
    <ligand>
        <name>substrate</name>
    </ligand>
</feature>
<evidence type="ECO:0000256" key="4">
    <source>
        <dbReference type="ARBA" id="ARBA00022813"/>
    </source>
</evidence>
<dbReference type="CDD" id="cd06919">
    <property type="entry name" value="Asp_decarbox"/>
    <property type="match status" value="1"/>
</dbReference>
<dbReference type="GO" id="GO:0015940">
    <property type="term" value="P:pantothenate biosynthetic process"/>
    <property type="evidence" value="ECO:0007669"/>
    <property type="project" value="UniProtKB-UniRule"/>
</dbReference>
<comment type="pathway">
    <text evidence="9">Cofactor biosynthesis; (R)-pantothenate biosynthesis; beta-alanine from L-aspartate: step 1/1.</text>
</comment>
<dbReference type="Gene3D" id="2.40.40.20">
    <property type="match status" value="1"/>
</dbReference>
<dbReference type="Pfam" id="PF02261">
    <property type="entry name" value="Asp_decarbox"/>
    <property type="match status" value="1"/>
</dbReference>
<evidence type="ECO:0000256" key="2">
    <source>
        <dbReference type="ARBA" id="ARBA00022655"/>
    </source>
</evidence>
<comment type="similarity">
    <text evidence="9">Belongs to the PanD family.</text>
</comment>
<keyword evidence="5 9" id="KW-0865">Zymogen</keyword>
<feature type="active site" description="Proton donor" evidence="9 10">
    <location>
        <position position="62"/>
    </location>
</feature>
<feature type="binding site" evidence="9 11">
    <location>
        <position position="61"/>
    </location>
    <ligand>
        <name>substrate</name>
    </ligand>
</feature>
<dbReference type="GO" id="GO:0005829">
    <property type="term" value="C:cytosol"/>
    <property type="evidence" value="ECO:0007669"/>
    <property type="project" value="TreeGrafter"/>
</dbReference>
<evidence type="ECO:0000313" key="14">
    <source>
        <dbReference type="EMBL" id="CDN89122.1"/>
    </source>
</evidence>
<comment type="subcellular location">
    <subcellularLocation>
        <location evidence="9">Cytoplasm</location>
    </subcellularLocation>
</comment>
<evidence type="ECO:0000256" key="13">
    <source>
        <dbReference type="PIRSR" id="PIRSR006246-5"/>
    </source>
</evidence>
<evidence type="ECO:0000256" key="10">
    <source>
        <dbReference type="PIRSR" id="PIRSR006246-1"/>
    </source>
</evidence>
<evidence type="ECO:0000256" key="7">
    <source>
        <dbReference type="ARBA" id="ARBA00023270"/>
    </source>
</evidence>
<reference evidence="15" key="2">
    <citation type="submission" date="2014-11" db="EMBL/GenBank/DDBJ databases">
        <title>Draft genome sequence of Hydrogenophaga intermedia S1.</title>
        <authorList>
            <person name="Gan H.M."/>
            <person name="Chew T.H."/>
            <person name="Stolz A."/>
        </authorList>
    </citation>
    <scope>NUCLEOTIDE SEQUENCE [LARGE SCALE GENOMIC DNA]</scope>
    <source>
        <strain evidence="15">S1</strain>
    </source>
</reference>
<comment type="catalytic activity">
    <reaction evidence="9">
        <text>L-aspartate + H(+) = beta-alanine + CO2</text>
        <dbReference type="Rhea" id="RHEA:19497"/>
        <dbReference type="ChEBI" id="CHEBI:15378"/>
        <dbReference type="ChEBI" id="CHEBI:16526"/>
        <dbReference type="ChEBI" id="CHEBI:29991"/>
        <dbReference type="ChEBI" id="CHEBI:57966"/>
        <dbReference type="EC" id="4.1.1.11"/>
    </reaction>
</comment>
<organism evidence="14 15">
    <name type="scientific">Hydrogenophaga intermedia</name>
    <dbReference type="NCBI Taxonomy" id="65786"/>
    <lineage>
        <taxon>Bacteria</taxon>
        <taxon>Pseudomonadati</taxon>
        <taxon>Pseudomonadota</taxon>
        <taxon>Betaproteobacteria</taxon>
        <taxon>Burkholderiales</taxon>
        <taxon>Comamonadaceae</taxon>
        <taxon>Hydrogenophaga</taxon>
    </lineage>
</organism>
<protein>
    <recommendedName>
        <fullName evidence="9">Aspartate 1-decarboxylase</fullName>
        <ecNumber evidence="9">4.1.1.11</ecNumber>
    </recommendedName>
    <alternativeName>
        <fullName evidence="9">Aspartate alpha-decarboxylase</fullName>
    </alternativeName>
    <component>
        <recommendedName>
            <fullName evidence="9">Aspartate 1-decarboxylase beta chain</fullName>
        </recommendedName>
    </component>
    <component>
        <recommendedName>
            <fullName evidence="9">Aspartate 1-decarboxylase alpha chain</fullName>
        </recommendedName>
    </component>
</protein>
<evidence type="ECO:0000256" key="5">
    <source>
        <dbReference type="ARBA" id="ARBA00023145"/>
    </source>
</evidence>
<comment type="PTM">
    <text evidence="9 12">Is synthesized initially as an inactive proenzyme, which is activated by self-cleavage at a specific serine bond to produce a beta-subunit with a hydroxyl group at its C-terminus and an alpha-subunit with a pyruvoyl group at its N-terminus.</text>
</comment>
<sequence length="124" mass="13564">MSDTASRVMLRAKLHRATVTEADLHYEGSCGIDEDLLDAADMREFEKIELYNVNNGERFSTYIIKAARGSGAISLNGAAARKAHVGDLLIICTYSPVADSAVPTWKPRVVLLGEGNRINEIKKT</sequence>
<evidence type="ECO:0000256" key="3">
    <source>
        <dbReference type="ARBA" id="ARBA00022793"/>
    </source>
</evidence>
<dbReference type="EMBL" id="CCAE010000036">
    <property type="protein sequence ID" value="CDN89122.1"/>
    <property type="molecule type" value="Genomic_DNA"/>
</dbReference>
<keyword evidence="8 9" id="KW-0670">Pyruvate</keyword>